<proteinExistence type="predicted"/>
<feature type="compositionally biased region" description="Polar residues" evidence="1">
    <location>
        <begin position="91"/>
        <end position="102"/>
    </location>
</feature>
<organism evidence="2 3">
    <name type="scientific">Galdieria partita</name>
    <dbReference type="NCBI Taxonomy" id="83374"/>
    <lineage>
        <taxon>Eukaryota</taxon>
        <taxon>Rhodophyta</taxon>
        <taxon>Bangiophyceae</taxon>
        <taxon>Galdieriales</taxon>
        <taxon>Galdieriaceae</taxon>
        <taxon>Galdieria</taxon>
    </lineage>
</organism>
<reference evidence="2" key="2">
    <citation type="submission" date="2022-01" db="EMBL/GenBank/DDBJ databases">
        <authorList>
            <person name="Hirooka S."/>
            <person name="Miyagishima S.Y."/>
        </authorList>
    </citation>
    <scope>NUCLEOTIDE SEQUENCE</scope>
    <source>
        <strain evidence="2">NBRC 102759</strain>
    </source>
</reference>
<feature type="region of interest" description="Disordered" evidence="1">
    <location>
        <begin position="57"/>
        <end position="109"/>
    </location>
</feature>
<evidence type="ECO:0000313" key="3">
    <source>
        <dbReference type="Proteomes" id="UP001061958"/>
    </source>
</evidence>
<evidence type="ECO:0000313" key="2">
    <source>
        <dbReference type="EMBL" id="GJQ08556.1"/>
    </source>
</evidence>
<protein>
    <submittedName>
        <fullName evidence="2">Uncharacterized protein</fullName>
    </submittedName>
</protein>
<feature type="compositionally biased region" description="Polar residues" evidence="1">
    <location>
        <begin position="57"/>
        <end position="71"/>
    </location>
</feature>
<comment type="caution">
    <text evidence="2">The sequence shown here is derived from an EMBL/GenBank/DDBJ whole genome shotgun (WGS) entry which is preliminary data.</text>
</comment>
<dbReference type="OrthoDB" id="10371460at2759"/>
<name>A0A9C7PQH0_9RHOD</name>
<feature type="region of interest" description="Disordered" evidence="1">
    <location>
        <begin position="124"/>
        <end position="157"/>
    </location>
</feature>
<dbReference type="EMBL" id="BQMJ01000003">
    <property type="protein sequence ID" value="GJQ08556.1"/>
    <property type="molecule type" value="Genomic_DNA"/>
</dbReference>
<sequence length="630" mass="72212">MAEIAEDYDPKYEFLAPKYVNLLEAASEAALYDGADEWFDQLQSRTELVKESLVTKQEMSYEQQNSSVDTNNEGERQTGYSGQSKRESHNEQVSTLHFQETNASEKENYSGELNIRNSVKEISNSQVYSASQEEGKRPASMRNNSDNHSNQPSVDLQQHRTFLEKENEVSSDIEHYRKSEISILTHHFETSNENKIQLENKYFNNSKYPDTTTTKEWRRKSAKLIQIVGESNQNQSLSRENRGTGPPAFRTEQRAFLHKERRKSSTDFNSKVNEPRTPKNFGASWKPGITIPHSPKFRSERRLRHCVERALQQGPNGKMETSKVVRQVGGQTLTVPESPTFRTQKRAETHRALKGVPLTYEEEELQKIQAERNAVRKMIHSGQQMCARTINFNNVKSTKETNQRMATVPRTFTFATQERSLQRSNRILKEPNSKSVEQVSSNCKKPVESRNTSVTQDRKMQKIPCRMTTVKLLGNKGQTSTSLGLTSSANKSREDSSTTRKHQVASVPSRKKSSSLEAPKVDVFTRLYRLGKRHTEEPSPSTNKTLAKNNNQLRQPITLNNRSLPQIRTVSNVTSARSRKADDKRQVEYSKLRPQYAFRHNSPVHNTSRRASRVPLVENEEVVERSMKMN</sequence>
<feature type="compositionally biased region" description="Polar residues" evidence="1">
    <location>
        <begin position="433"/>
        <end position="455"/>
    </location>
</feature>
<dbReference type="Proteomes" id="UP001061958">
    <property type="component" value="Unassembled WGS sequence"/>
</dbReference>
<keyword evidence="3" id="KW-1185">Reference proteome</keyword>
<reference evidence="2" key="1">
    <citation type="journal article" date="2022" name="Proc. Natl. Acad. Sci. U.S.A.">
        <title>Life cycle and functional genomics of the unicellular red alga Galdieria for elucidating algal and plant evolution and industrial use.</title>
        <authorList>
            <person name="Hirooka S."/>
            <person name="Itabashi T."/>
            <person name="Ichinose T.M."/>
            <person name="Onuma R."/>
            <person name="Fujiwara T."/>
            <person name="Yamashita S."/>
            <person name="Jong L.W."/>
            <person name="Tomita R."/>
            <person name="Iwane A.H."/>
            <person name="Miyagishima S.Y."/>
        </authorList>
    </citation>
    <scope>NUCLEOTIDE SEQUENCE</scope>
    <source>
        <strain evidence="2">NBRC 102759</strain>
    </source>
</reference>
<feature type="compositionally biased region" description="Low complexity" evidence="1">
    <location>
        <begin position="479"/>
        <end position="488"/>
    </location>
</feature>
<feature type="region of interest" description="Disordered" evidence="1">
    <location>
        <begin position="431"/>
        <end position="518"/>
    </location>
</feature>
<feature type="region of interest" description="Disordered" evidence="1">
    <location>
        <begin position="257"/>
        <end position="294"/>
    </location>
</feature>
<feature type="compositionally biased region" description="Basic residues" evidence="1">
    <location>
        <begin position="499"/>
        <end position="513"/>
    </location>
</feature>
<feature type="compositionally biased region" description="Polar residues" evidence="1">
    <location>
        <begin position="141"/>
        <end position="156"/>
    </location>
</feature>
<accession>A0A9C7PQH0</accession>
<dbReference type="AlphaFoldDB" id="A0A9C7PQH0"/>
<evidence type="ECO:0000256" key="1">
    <source>
        <dbReference type="SAM" id="MobiDB-lite"/>
    </source>
</evidence>
<gene>
    <name evidence="2" type="ORF">GpartN1_g347.t1</name>
</gene>